<dbReference type="InterPro" id="IPR012337">
    <property type="entry name" value="RNaseH-like_sf"/>
</dbReference>
<feature type="compositionally biased region" description="Polar residues" evidence="1">
    <location>
        <begin position="184"/>
        <end position="193"/>
    </location>
</feature>
<feature type="domain" description="RNase H type-1" evidence="3">
    <location>
        <begin position="986"/>
        <end position="1130"/>
    </location>
</feature>
<dbReference type="CDD" id="cd06222">
    <property type="entry name" value="RNase_H_like"/>
    <property type="match status" value="1"/>
</dbReference>
<dbReference type="eggNOG" id="KOG1075">
    <property type="taxonomic scope" value="Eukaryota"/>
</dbReference>
<sequence>MDNSQKDQTPPCMLSTIPTQNNYINLDLQEQQDKGNTEEGHNSKSAGQELLSIQGSEIDPSLLNPHNNINMQEKQDAATTSNKIPGIDSVLPISQPPFTEPSANVVIADEAAGGLDGGCKEKPTNLQEGVTKGGSLPHVLHEEIHLDHRTDFRAPATTTLIQNNQHTPQINRQKDKGIEGTGNGVLSQTQASGTKLKGAGNSQIQQVSRVNISQVSPINESPGNHTNNRSQGKPSKKKREAMKRKQQQEAESNGKNFQGKKVTRNQNQNQRSDYDVLNSEDEFDEDNQSLNAEEEDETSAHLIKAFGSTFQSKSQAEIQAIADQQCLSPRGRKQVRQQTRQASISTSANSSRTITRSKSKDNSQLNNYRIQLNMDNVFSNQNGKIWFFWTIDYDCTSLESDDQQVTCEMKHTGNPEKFMITFGYAKCHQDNINEEILQCIPRLITDEQNQALKDDPTIDEVKLVVFAINPNSAAGPDGTNGKIFQVCWDILKEDLYRAMLAFFCGHNMPKYMTHTCLVLLPKVDHPNKLSEFRPISLSNFSNKIISKLLSIRIAPILSNRISENQSGFVRGRSISENIMLAQEIIHGIKKPKEGDNVVIKLGIAKAYDRVSWAYTCMVMRKMGFSEFFIDMIWRIMSNNWYSVIINGARHGFFHSTRGLKQGDPLSLALFILGAEVMSRMLNNIYLNQNYQGFHMELRGPQINHLNFADDVIIFTSGKRLGIQLIMKTLTTYEQVFNQLINRDKSHFMIPVDSPQDITDMIKEETGFTQKDSPINYLGCPLYIGGQRIIYYSQLVDKVAKRICGWQARLLNFGGRLTLVKHVLQSIPIHTMAVISPLKTTLQYIKSLTADFFWGREKDKKKYHWASWENITFPYDEGGLEDRIPLRNLIARWWTMEYRNDVQKLLYHAMPIIISWNLWKNRCSAKYGGKQSSITRVKFMIFKDISLLLNTVFPYLQWPSSWQELLNYVQQCSHEIGVRPVIWSKPPVNYCKLNTDDSALANPGMIGGGGILRDQAGDIIFAFTVPLGTSTNNQAEVQAVVFGLNWWYQHGYRKIFGLNWCYQHGYRKVVVEVDSELLTHWLNLNINPPWKIQQYVQELQNLSQQMEAFQCLHTYREANTTANFLAKLSHQKDIPQLFYTLHQLPIPVKGSYLLEKMGMINFRRRKLKRINKPP</sequence>
<proteinExistence type="predicted"/>
<evidence type="ECO:0000313" key="5">
    <source>
        <dbReference type="Proteomes" id="UP000011115"/>
    </source>
</evidence>
<dbReference type="Proteomes" id="UP000011115">
    <property type="component" value="Unassembled WGS sequence"/>
</dbReference>
<dbReference type="PaxDb" id="4113-PGSC0003DMT400087899"/>
<dbReference type="InParanoid" id="M1DET1"/>
<evidence type="ECO:0000259" key="2">
    <source>
        <dbReference type="PROSITE" id="PS50878"/>
    </source>
</evidence>
<name>M1DET1_SOLTU</name>
<organism evidence="4 5">
    <name type="scientific">Solanum tuberosum</name>
    <name type="common">Potato</name>
    <dbReference type="NCBI Taxonomy" id="4113"/>
    <lineage>
        <taxon>Eukaryota</taxon>
        <taxon>Viridiplantae</taxon>
        <taxon>Streptophyta</taxon>
        <taxon>Embryophyta</taxon>
        <taxon>Tracheophyta</taxon>
        <taxon>Spermatophyta</taxon>
        <taxon>Magnoliopsida</taxon>
        <taxon>eudicotyledons</taxon>
        <taxon>Gunneridae</taxon>
        <taxon>Pentapetalae</taxon>
        <taxon>asterids</taxon>
        <taxon>lamiids</taxon>
        <taxon>Solanales</taxon>
        <taxon>Solanaceae</taxon>
        <taxon>Solanoideae</taxon>
        <taxon>Solaneae</taxon>
        <taxon>Solanum</taxon>
    </lineage>
</organism>
<feature type="compositionally biased region" description="Polar residues" evidence="1">
    <location>
        <begin position="200"/>
        <end position="233"/>
    </location>
</feature>
<dbReference type="EnsemblPlants" id="PGSC0003DMT400087899">
    <property type="protein sequence ID" value="PGSC0003DMT400087899"/>
    <property type="gene ID" value="PGSC0003DMG400037470"/>
</dbReference>
<dbReference type="AlphaFoldDB" id="M1DET1"/>
<dbReference type="Gramene" id="PGSC0003DMT400087899">
    <property type="protein sequence ID" value="PGSC0003DMT400087899"/>
    <property type="gene ID" value="PGSC0003DMG400037470"/>
</dbReference>
<keyword evidence="5" id="KW-1185">Reference proteome</keyword>
<evidence type="ECO:0000313" key="4">
    <source>
        <dbReference type="EnsemblPlants" id="PGSC0003DMT400087899"/>
    </source>
</evidence>
<dbReference type="SUPFAM" id="SSF56672">
    <property type="entry name" value="DNA/RNA polymerases"/>
    <property type="match status" value="1"/>
</dbReference>
<evidence type="ECO:0000256" key="1">
    <source>
        <dbReference type="SAM" id="MobiDB-lite"/>
    </source>
</evidence>
<dbReference type="HOGENOM" id="CLU_273900_0_0_1"/>
<dbReference type="SUPFAM" id="SSF53098">
    <property type="entry name" value="Ribonuclease H-like"/>
    <property type="match status" value="1"/>
</dbReference>
<dbReference type="PROSITE" id="PS50879">
    <property type="entry name" value="RNASE_H_1"/>
    <property type="match status" value="1"/>
</dbReference>
<evidence type="ECO:0000259" key="3">
    <source>
        <dbReference type="PROSITE" id="PS50879"/>
    </source>
</evidence>
<dbReference type="PANTHER" id="PTHR46890:SF28">
    <property type="entry name" value="REVERSE TRANSCRIPTASE DOMAIN-CONTAINING PROTEIN"/>
    <property type="match status" value="1"/>
</dbReference>
<dbReference type="STRING" id="4113.M1DET1"/>
<feature type="region of interest" description="Disordered" evidence="1">
    <location>
        <begin position="323"/>
        <end position="362"/>
    </location>
</feature>
<dbReference type="InterPro" id="IPR036397">
    <property type="entry name" value="RNaseH_sf"/>
</dbReference>
<dbReference type="GO" id="GO:0003676">
    <property type="term" value="F:nucleic acid binding"/>
    <property type="evidence" value="ECO:0007669"/>
    <property type="project" value="InterPro"/>
</dbReference>
<accession>M1DET1</accession>
<reference evidence="4" key="2">
    <citation type="submission" date="2015-06" db="UniProtKB">
        <authorList>
            <consortium name="EnsemblPlants"/>
        </authorList>
    </citation>
    <scope>IDENTIFICATION</scope>
    <source>
        <strain evidence="4">DM1-3 516 R44</strain>
    </source>
</reference>
<protein>
    <submittedName>
        <fullName evidence="4">Non-LTR retroelement reverse transcriptase</fullName>
    </submittedName>
</protein>
<dbReference type="InterPro" id="IPR002156">
    <property type="entry name" value="RNaseH_domain"/>
</dbReference>
<dbReference type="PROSITE" id="PS50878">
    <property type="entry name" value="RT_POL"/>
    <property type="match status" value="1"/>
</dbReference>
<dbReference type="CDD" id="cd01650">
    <property type="entry name" value="RT_nLTR_like"/>
    <property type="match status" value="1"/>
</dbReference>
<dbReference type="InterPro" id="IPR043502">
    <property type="entry name" value="DNA/RNA_pol_sf"/>
</dbReference>
<dbReference type="PANTHER" id="PTHR46890">
    <property type="entry name" value="NON-LTR RETROLELEMENT REVERSE TRANSCRIPTASE-LIKE PROTEIN-RELATED"/>
    <property type="match status" value="1"/>
</dbReference>
<feature type="compositionally biased region" description="Polar residues" evidence="1">
    <location>
        <begin position="336"/>
        <end position="362"/>
    </location>
</feature>
<feature type="compositionally biased region" description="Polar residues" evidence="1">
    <location>
        <begin position="160"/>
        <end position="171"/>
    </location>
</feature>
<feature type="compositionally biased region" description="Acidic residues" evidence="1">
    <location>
        <begin position="278"/>
        <end position="297"/>
    </location>
</feature>
<reference evidence="5" key="1">
    <citation type="journal article" date="2011" name="Nature">
        <title>Genome sequence and analysis of the tuber crop potato.</title>
        <authorList>
            <consortium name="The Potato Genome Sequencing Consortium"/>
        </authorList>
    </citation>
    <scope>NUCLEOTIDE SEQUENCE [LARGE SCALE GENOMIC DNA]</scope>
    <source>
        <strain evidence="5">cv. DM1-3 516 R44</strain>
    </source>
</reference>
<feature type="domain" description="Reverse transcriptase" evidence="2">
    <location>
        <begin position="501"/>
        <end position="781"/>
    </location>
</feature>
<dbReference type="InterPro" id="IPR000477">
    <property type="entry name" value="RT_dom"/>
</dbReference>
<dbReference type="OMA" id="WENITFP"/>
<dbReference type="Pfam" id="PF00078">
    <property type="entry name" value="RVT_1"/>
    <property type="match status" value="1"/>
</dbReference>
<dbReference type="InterPro" id="IPR052343">
    <property type="entry name" value="Retrotransposon-Effector_Assoc"/>
</dbReference>
<feature type="region of interest" description="Disordered" evidence="1">
    <location>
        <begin position="160"/>
        <end position="298"/>
    </location>
</feature>
<dbReference type="GO" id="GO:0004523">
    <property type="term" value="F:RNA-DNA hybrid ribonuclease activity"/>
    <property type="evidence" value="ECO:0007669"/>
    <property type="project" value="InterPro"/>
</dbReference>
<feature type="region of interest" description="Disordered" evidence="1">
    <location>
        <begin position="1"/>
        <end position="20"/>
    </location>
</feature>
<dbReference type="Pfam" id="PF13456">
    <property type="entry name" value="RVT_3"/>
    <property type="match status" value="1"/>
</dbReference>
<feature type="compositionally biased region" description="Basic residues" evidence="1">
    <location>
        <begin position="234"/>
        <end position="245"/>
    </location>
</feature>
<dbReference type="InterPro" id="IPR044730">
    <property type="entry name" value="RNase_H-like_dom_plant"/>
</dbReference>
<dbReference type="Gene3D" id="3.30.420.10">
    <property type="entry name" value="Ribonuclease H-like superfamily/Ribonuclease H"/>
    <property type="match status" value="1"/>
</dbReference>